<dbReference type="GO" id="GO:0009094">
    <property type="term" value="P:L-phenylalanine biosynthetic process"/>
    <property type="evidence" value="ECO:0007669"/>
    <property type="project" value="UniProtKB-UniPathway"/>
</dbReference>
<evidence type="ECO:0000256" key="6">
    <source>
        <dbReference type="ARBA" id="ARBA00023222"/>
    </source>
</evidence>
<evidence type="ECO:0000256" key="9">
    <source>
        <dbReference type="PIRSR" id="PIRSR001500-2"/>
    </source>
</evidence>
<dbReference type="InterPro" id="IPR045865">
    <property type="entry name" value="ACT-like_dom_sf"/>
</dbReference>
<comment type="catalytic activity">
    <reaction evidence="8 10">
        <text>prephenate + H(+) = 3-phenylpyruvate + CO2 + H2O</text>
        <dbReference type="Rhea" id="RHEA:21648"/>
        <dbReference type="ChEBI" id="CHEBI:15377"/>
        <dbReference type="ChEBI" id="CHEBI:15378"/>
        <dbReference type="ChEBI" id="CHEBI:16526"/>
        <dbReference type="ChEBI" id="CHEBI:18005"/>
        <dbReference type="ChEBI" id="CHEBI:29934"/>
        <dbReference type="EC" id="4.2.1.51"/>
    </reaction>
</comment>
<keyword evidence="4 10" id="KW-0028">Amino-acid biosynthesis</keyword>
<dbReference type="EC" id="4.2.1.51" evidence="2 10"/>
<dbReference type="Pfam" id="PF00800">
    <property type="entry name" value="PDT"/>
    <property type="match status" value="1"/>
</dbReference>
<dbReference type="EMBL" id="CP045929">
    <property type="protein sequence ID" value="QGK68268.1"/>
    <property type="molecule type" value="Genomic_DNA"/>
</dbReference>
<dbReference type="Pfam" id="PF01842">
    <property type="entry name" value="ACT"/>
    <property type="match status" value="1"/>
</dbReference>
<dbReference type="SUPFAM" id="SSF53850">
    <property type="entry name" value="Periplasmic binding protein-like II"/>
    <property type="match status" value="1"/>
</dbReference>
<dbReference type="GO" id="GO:0004664">
    <property type="term" value="F:prephenate dehydratase activity"/>
    <property type="evidence" value="ECO:0007669"/>
    <property type="project" value="UniProtKB-UniRule"/>
</dbReference>
<dbReference type="RefSeq" id="WP_154074877.1">
    <property type="nucleotide sequence ID" value="NZ_CP045929.1"/>
</dbReference>
<organism evidence="13 14">
    <name type="scientific">Allosaccharopolyspora coralli</name>
    <dbReference type="NCBI Taxonomy" id="2665642"/>
    <lineage>
        <taxon>Bacteria</taxon>
        <taxon>Bacillati</taxon>
        <taxon>Actinomycetota</taxon>
        <taxon>Actinomycetes</taxon>
        <taxon>Pseudonocardiales</taxon>
        <taxon>Pseudonocardiaceae</taxon>
        <taxon>Allosaccharopolyspora</taxon>
    </lineage>
</organism>
<keyword evidence="5 10" id="KW-0057">Aromatic amino acid biosynthesis</keyword>
<evidence type="ECO:0000256" key="2">
    <source>
        <dbReference type="ARBA" id="ARBA00013147"/>
    </source>
</evidence>
<dbReference type="FunFam" id="3.40.190.10:FF:000064">
    <property type="entry name" value="Prephenate dehydratase"/>
    <property type="match status" value="1"/>
</dbReference>
<feature type="domain" description="ACT" evidence="12">
    <location>
        <begin position="202"/>
        <end position="279"/>
    </location>
</feature>
<dbReference type="Proteomes" id="UP000371041">
    <property type="component" value="Chromosome"/>
</dbReference>
<dbReference type="SUPFAM" id="SSF55021">
    <property type="entry name" value="ACT-like"/>
    <property type="match status" value="1"/>
</dbReference>
<dbReference type="PROSITE" id="PS51671">
    <property type="entry name" value="ACT"/>
    <property type="match status" value="1"/>
</dbReference>
<evidence type="ECO:0000256" key="7">
    <source>
        <dbReference type="ARBA" id="ARBA00023239"/>
    </source>
</evidence>
<evidence type="ECO:0000256" key="1">
    <source>
        <dbReference type="ARBA" id="ARBA00004741"/>
    </source>
</evidence>
<dbReference type="PIRSF" id="PIRSF001500">
    <property type="entry name" value="Chor_mut_pdt_Ppr"/>
    <property type="match status" value="1"/>
</dbReference>
<dbReference type="PROSITE" id="PS00858">
    <property type="entry name" value="PREPHENATE_DEHYDR_2"/>
    <property type="match status" value="1"/>
</dbReference>
<comment type="pathway">
    <text evidence="1 10">Amino-acid biosynthesis; L-phenylalanine biosynthesis; phenylpyruvate from prephenate: step 1/1.</text>
</comment>
<keyword evidence="7 10" id="KW-0456">Lyase</keyword>
<dbReference type="CDD" id="cd13632">
    <property type="entry name" value="PBP2_Aa-PDT_like"/>
    <property type="match status" value="1"/>
</dbReference>
<dbReference type="UniPathway" id="UPA00121">
    <property type="reaction ID" value="UER00345"/>
</dbReference>
<evidence type="ECO:0000256" key="4">
    <source>
        <dbReference type="ARBA" id="ARBA00022605"/>
    </source>
</evidence>
<dbReference type="InterPro" id="IPR008242">
    <property type="entry name" value="Chor_mutase/pphenate_deHydtase"/>
</dbReference>
<keyword evidence="6 10" id="KW-0584">Phenylalanine biosynthesis</keyword>
<name>A0A5Q3Q0W8_9PSEU</name>
<evidence type="ECO:0000313" key="14">
    <source>
        <dbReference type="Proteomes" id="UP000371041"/>
    </source>
</evidence>
<dbReference type="Gene3D" id="3.30.70.260">
    <property type="match status" value="1"/>
</dbReference>
<gene>
    <name evidence="10 13" type="primary">pheA</name>
    <name evidence="13" type="ORF">GIY23_00615</name>
</gene>
<dbReference type="CDD" id="cd04905">
    <property type="entry name" value="ACT_CM-PDT"/>
    <property type="match status" value="1"/>
</dbReference>
<dbReference type="AlphaFoldDB" id="A0A5Q3Q0W8"/>
<dbReference type="NCBIfam" id="NF008865">
    <property type="entry name" value="PRK11898.1"/>
    <property type="match status" value="1"/>
</dbReference>
<evidence type="ECO:0000256" key="3">
    <source>
        <dbReference type="ARBA" id="ARBA00021872"/>
    </source>
</evidence>
<feature type="domain" description="Prephenate dehydratase" evidence="11">
    <location>
        <begin position="3"/>
        <end position="188"/>
    </location>
</feature>
<protein>
    <recommendedName>
        <fullName evidence="3 10">Prephenate dehydratase</fullName>
        <shortName evidence="10">PDT</shortName>
        <ecNumber evidence="2 10">4.2.1.51</ecNumber>
    </recommendedName>
</protein>
<dbReference type="InterPro" id="IPR018528">
    <property type="entry name" value="Preph_deHydtase_CS"/>
</dbReference>
<dbReference type="KEGG" id="sace:GIY23_00615"/>
<dbReference type="PROSITE" id="PS51171">
    <property type="entry name" value="PREPHENATE_DEHYDR_3"/>
    <property type="match status" value="1"/>
</dbReference>
<keyword evidence="14" id="KW-1185">Reference proteome</keyword>
<dbReference type="PANTHER" id="PTHR21022">
    <property type="entry name" value="PREPHENATE DEHYDRATASE P PROTEIN"/>
    <property type="match status" value="1"/>
</dbReference>
<evidence type="ECO:0000256" key="5">
    <source>
        <dbReference type="ARBA" id="ARBA00023141"/>
    </source>
</evidence>
<dbReference type="PANTHER" id="PTHR21022:SF19">
    <property type="entry name" value="PREPHENATE DEHYDRATASE-RELATED"/>
    <property type="match status" value="1"/>
</dbReference>
<dbReference type="Gene3D" id="3.40.190.10">
    <property type="entry name" value="Periplasmic binding protein-like II"/>
    <property type="match status" value="2"/>
</dbReference>
<feature type="site" description="Essential for prephenate dehydratase activity" evidence="9">
    <location>
        <position position="181"/>
    </location>
</feature>
<dbReference type="FunFam" id="3.30.70.260:FF:000012">
    <property type="entry name" value="Prephenate dehydratase"/>
    <property type="match status" value="1"/>
</dbReference>
<accession>A0A5Q3Q0W8</accession>
<evidence type="ECO:0000256" key="10">
    <source>
        <dbReference type="RuleBase" id="RU361254"/>
    </source>
</evidence>
<proteinExistence type="predicted"/>
<evidence type="ECO:0000256" key="8">
    <source>
        <dbReference type="ARBA" id="ARBA00047848"/>
    </source>
</evidence>
<evidence type="ECO:0000259" key="11">
    <source>
        <dbReference type="PROSITE" id="PS51171"/>
    </source>
</evidence>
<dbReference type="InterPro" id="IPR001086">
    <property type="entry name" value="Preph_deHydtase"/>
</dbReference>
<evidence type="ECO:0000313" key="13">
    <source>
        <dbReference type="EMBL" id="QGK68268.1"/>
    </source>
</evidence>
<dbReference type="InterPro" id="IPR002912">
    <property type="entry name" value="ACT_dom"/>
</dbReference>
<reference evidence="14" key="1">
    <citation type="submission" date="2019-11" db="EMBL/GenBank/DDBJ databases">
        <title>The complete genome sequence of Saccharopolyspora sp. E2A.</title>
        <authorList>
            <person name="Zhang G."/>
        </authorList>
    </citation>
    <scope>NUCLEOTIDE SEQUENCE [LARGE SCALE GENOMIC DNA]</scope>
    <source>
        <strain evidence="14">E2A</strain>
    </source>
</reference>
<evidence type="ECO:0000259" key="12">
    <source>
        <dbReference type="PROSITE" id="PS51671"/>
    </source>
</evidence>
<dbReference type="GO" id="GO:0005737">
    <property type="term" value="C:cytoplasm"/>
    <property type="evidence" value="ECO:0007669"/>
    <property type="project" value="TreeGrafter"/>
</dbReference>
<sequence length="313" mass="32993">MPRITYLGPPGTFTEQATRALAADAPSDWGPGAELVPTDSVAHALAQVRSGAALAAGVPVENSVEGSVSATLDALTVGDPLVAVSEHVLPIRFTVLARKDTALQDVRTIASHPHALAQVRQWINDTLSEPETLIASSTAAAADDVLAERCDAAVVAPVATEYFPGLVPLVTDVADVTDAVTRFLMVTRPGTVPGPTGADRTSVAAVITDDVGALTDLLAELSLRGINLSRIESRPTKDRLGEYRFFLDFDGHVTDARVGDALAGLYRRCTEVRFLGSYPRADGAAASVRPVDSEEAFDRSARWLSDVRAGRLA</sequence>